<accession>A0A2N1PS69</accession>
<sequence>MLHSRMIAALFSVFLLIVFFSISAISGTLSSNHESAIDSQIIGEKLYVQNLNAEFFRGIMKSGFQPAAFFMHVPFSAKPLIFHCFRKSLRNGDNVSAIASKRDFFFELRTRLCPEEAKFMDMEIMAGILESFRGFRRDGSVFYKRGFQKRFTWNIPSCGCTVEVSFVPFSIGREVNDAFACDLGELKIIIPSIHLLESHCNFSQLFHGVFSSDCIVPTSISADGYFLDRSSYSGYARGLIINDLDRILNSGFLLANHKMTLNKHIDNSTQKYCLDMEQCLSFFESGNAVLSQDERLKRAMVPEWVELRPERIPQTDIGTGQNVFVFLSMGSGINYFDDPWKKERQNLPAPRFVYSPLICWMAGNQFYPSYSIDCGGKGAERLNAINSFQTGNTAECSLPVEMDAGAREAYLKEMERRLLEYGLLNDSPVLEKGFLFQGKLFTGNIVNNEVRVREFSNIPFETMHLIIPPCIDKSDAETSPENSMSYFREYEKRFIQRRKTKFSSISRIPNISNDLNNLAETEGIPIFADTLIRRFPGGTPWREYFFQSGQADDKSMRAAYLEIILMRTHAMLARLLRLSRRGWPRLSTDGSQAFENGSQGLCRPGYWILAGAMEKIIRKAGMEFFETPQAMIRRGIEAERLKAWYSLLKSLREKRPECEIKENYRRFIRISRFFWTSAGVDDETLNASENQ</sequence>
<name>A0A2N1PS69_9BACT</name>
<evidence type="ECO:0000313" key="1">
    <source>
        <dbReference type="EMBL" id="PKK91180.1"/>
    </source>
</evidence>
<gene>
    <name evidence="1" type="ORF">CVV64_05265</name>
</gene>
<protein>
    <submittedName>
        <fullName evidence="1">Uncharacterized protein</fullName>
    </submittedName>
</protein>
<organism evidence="1 2">
    <name type="scientific">Candidatus Wallbacteria bacterium HGW-Wallbacteria-1</name>
    <dbReference type="NCBI Taxonomy" id="2013854"/>
    <lineage>
        <taxon>Bacteria</taxon>
        <taxon>Candidatus Walliibacteriota</taxon>
    </lineage>
</organism>
<reference evidence="1 2" key="1">
    <citation type="journal article" date="2017" name="ISME J.">
        <title>Potential for microbial H2 and metal transformations associated with novel bacteria and archaea in deep terrestrial subsurface sediments.</title>
        <authorList>
            <person name="Hernsdorf A.W."/>
            <person name="Amano Y."/>
            <person name="Miyakawa K."/>
            <person name="Ise K."/>
            <person name="Suzuki Y."/>
            <person name="Anantharaman K."/>
            <person name="Probst A."/>
            <person name="Burstein D."/>
            <person name="Thomas B.C."/>
            <person name="Banfield J.F."/>
        </authorList>
    </citation>
    <scope>NUCLEOTIDE SEQUENCE [LARGE SCALE GENOMIC DNA]</scope>
    <source>
        <strain evidence="1">HGW-Wallbacteria-1</strain>
    </source>
</reference>
<dbReference type="AlphaFoldDB" id="A0A2N1PS69"/>
<dbReference type="EMBL" id="PGXC01000003">
    <property type="protein sequence ID" value="PKK91180.1"/>
    <property type="molecule type" value="Genomic_DNA"/>
</dbReference>
<comment type="caution">
    <text evidence="1">The sequence shown here is derived from an EMBL/GenBank/DDBJ whole genome shotgun (WGS) entry which is preliminary data.</text>
</comment>
<proteinExistence type="predicted"/>
<dbReference type="Proteomes" id="UP000233256">
    <property type="component" value="Unassembled WGS sequence"/>
</dbReference>
<evidence type="ECO:0000313" key="2">
    <source>
        <dbReference type="Proteomes" id="UP000233256"/>
    </source>
</evidence>